<evidence type="ECO:0000313" key="2">
    <source>
        <dbReference type="EMBL" id="MBK1632946.1"/>
    </source>
</evidence>
<gene>
    <name evidence="2" type="ORF">CKO31_19765</name>
</gene>
<sequence>MIKNILAGNVFPAWRSVTAKPSASVWAQEVNWDDESFLGRLLELLEDELEARWRHPPDEVTAFGVAVLKDLVDHAPFIIVPEHYAQLSFLRFFLAGRLAEHCQMYGQPSLTCDWLLCALSDRPWALVEPGHPLEVDYYPGRLRQFVISAVPVIRGSAQWAVTSFIHSLYYYSWKSGGLRELAEMVLEDAQSLVCSAMKSSDAPIATRGVEAASALATWWLQSERPKVPDVVRGMAELHGRSGAPEEARKIVAMTLATSVGDRAGQPRVEWARRALTEHGALLTQHERLQMLVASCTTPDEMAEKYDEVMAAVEQYTSDCDDCLSGDRVDIAFRRIQLFDAFAPFVVGLVRGGHCSEAVTATAAWFSVPVERRRKSSVLAVLAGLEEGVMYAVDGNTVAIPHDSGAAIRRLVDAVNHAYDTNIVVRDDHAFPSRAKTGRPGERVRCTDELAEATAAYYELDRAAEEITRTQALAIFQPHTVQAPLVPLARSRLGVAWPTITSFEEPEADRAIRRALIWSYGPYLSGHEARAVAEILKKAGVECEVMTDKELTPDEFLRFYTDRSFDLVWVSAHGMFDPREPHRAHIQISSDQSRPMHLTELIRHPVRGPGRRLLFLNVCLGASVLVTEAPPKLGLAAMLASAEQAVVSHIVEVSGFIAPLFGVGAAIPLARGDSFFAAFSHALDAVRLERPAAVERVRHAAPQCAEFLDWLQNGTYVVDPNNIRTWGTGAFYE</sequence>
<organism evidence="2 3">
    <name type="scientific">Thiohalocapsa halophila</name>
    <dbReference type="NCBI Taxonomy" id="69359"/>
    <lineage>
        <taxon>Bacteria</taxon>
        <taxon>Pseudomonadati</taxon>
        <taxon>Pseudomonadota</taxon>
        <taxon>Gammaproteobacteria</taxon>
        <taxon>Chromatiales</taxon>
        <taxon>Chromatiaceae</taxon>
        <taxon>Thiohalocapsa</taxon>
    </lineage>
</organism>
<dbReference type="Proteomes" id="UP000748752">
    <property type="component" value="Unassembled WGS sequence"/>
</dbReference>
<name>A0ABS1CLZ3_9GAMM</name>
<dbReference type="EMBL" id="NRRV01000062">
    <property type="protein sequence ID" value="MBK1632946.1"/>
    <property type="molecule type" value="Genomic_DNA"/>
</dbReference>
<proteinExistence type="predicted"/>
<feature type="domain" description="CHAT" evidence="1">
    <location>
        <begin position="503"/>
        <end position="641"/>
    </location>
</feature>
<accession>A0ABS1CLZ3</accession>
<comment type="caution">
    <text evidence="2">The sequence shown here is derived from an EMBL/GenBank/DDBJ whole genome shotgun (WGS) entry which is preliminary data.</text>
</comment>
<dbReference type="InterPro" id="IPR024983">
    <property type="entry name" value="CHAT_dom"/>
</dbReference>
<dbReference type="Pfam" id="PF12770">
    <property type="entry name" value="CHAT"/>
    <property type="match status" value="1"/>
</dbReference>
<dbReference type="RefSeq" id="WP_200240835.1">
    <property type="nucleotide sequence ID" value="NZ_NRRV01000062.1"/>
</dbReference>
<reference evidence="2 3" key="1">
    <citation type="journal article" date="2020" name="Microorganisms">
        <title>Osmotic Adaptation and Compatible Solute Biosynthesis of Phototrophic Bacteria as Revealed from Genome Analyses.</title>
        <authorList>
            <person name="Imhoff J.F."/>
            <person name="Rahn T."/>
            <person name="Kunzel S."/>
            <person name="Keller A."/>
            <person name="Neulinger S.C."/>
        </authorList>
    </citation>
    <scope>NUCLEOTIDE SEQUENCE [LARGE SCALE GENOMIC DNA]</scope>
    <source>
        <strain evidence="2 3">DSM 6210</strain>
    </source>
</reference>
<evidence type="ECO:0000313" key="3">
    <source>
        <dbReference type="Proteomes" id="UP000748752"/>
    </source>
</evidence>
<protein>
    <recommendedName>
        <fullName evidence="1">CHAT domain-containing protein</fullName>
    </recommendedName>
</protein>
<evidence type="ECO:0000259" key="1">
    <source>
        <dbReference type="Pfam" id="PF12770"/>
    </source>
</evidence>
<keyword evidence="3" id="KW-1185">Reference proteome</keyword>